<dbReference type="GO" id="GO:0016829">
    <property type="term" value="F:lyase activity"/>
    <property type="evidence" value="ECO:0007669"/>
    <property type="project" value="UniProtKB-KW"/>
</dbReference>
<reference evidence="7" key="1">
    <citation type="submission" date="2016-10" db="EMBL/GenBank/DDBJ databases">
        <authorList>
            <person name="Wegmann U."/>
        </authorList>
    </citation>
    <scope>NUCLEOTIDE SEQUENCE [LARGE SCALE GENOMIC DNA]</scope>
</reference>
<dbReference type="InterPro" id="IPR036754">
    <property type="entry name" value="YbaK/aa-tRNA-synt-asso_dom_sf"/>
</dbReference>
<proteinExistence type="inferred from homology"/>
<evidence type="ECO:0000256" key="2">
    <source>
        <dbReference type="ARBA" id="ARBA00022917"/>
    </source>
</evidence>
<dbReference type="PIRSF" id="PIRSF006181">
    <property type="entry name" value="EbsC_YbaK"/>
    <property type="match status" value="1"/>
</dbReference>
<comment type="similarity">
    <text evidence="1 4">Belongs to the prolyl-tRNA editing family. YbaK/EbsC subfamily.</text>
</comment>
<dbReference type="EMBL" id="LT630450">
    <property type="protein sequence ID" value="SFV72367.1"/>
    <property type="molecule type" value="Genomic_DNA"/>
</dbReference>
<dbReference type="RefSeq" id="WP_072332606.1">
    <property type="nucleotide sequence ID" value="NZ_CALJDE010000069.1"/>
</dbReference>
<dbReference type="EC" id="4.2.-.-" evidence="4"/>
<dbReference type="Gene3D" id="3.90.960.10">
    <property type="entry name" value="YbaK/aminoacyl-tRNA synthetase-associated domain"/>
    <property type="match status" value="1"/>
</dbReference>
<organism evidence="6 7">
    <name type="scientific">Desulfovibrio piger</name>
    <dbReference type="NCBI Taxonomy" id="901"/>
    <lineage>
        <taxon>Bacteria</taxon>
        <taxon>Pseudomonadati</taxon>
        <taxon>Thermodesulfobacteriota</taxon>
        <taxon>Desulfovibrionia</taxon>
        <taxon>Desulfovibrionales</taxon>
        <taxon>Desulfovibrionaceae</taxon>
        <taxon>Desulfovibrio</taxon>
    </lineage>
</organism>
<dbReference type="Proteomes" id="UP000186323">
    <property type="component" value="Chromosome I"/>
</dbReference>
<dbReference type="KEGG" id="dpg:DESPIGER_0479"/>
<protein>
    <recommendedName>
        <fullName evidence="4">Cys-tRNA(Pro)/Cys-tRNA(Cys) deacylase</fullName>
        <ecNumber evidence="4">4.2.-.-</ecNumber>
    </recommendedName>
</protein>
<dbReference type="SUPFAM" id="SSF55826">
    <property type="entry name" value="YbaK/ProRS associated domain"/>
    <property type="match status" value="1"/>
</dbReference>
<feature type="domain" description="YbaK/aminoacyl-tRNA synthetase-associated" evidence="5">
    <location>
        <begin position="36"/>
        <end position="150"/>
    </location>
</feature>
<dbReference type="InterPro" id="IPR007214">
    <property type="entry name" value="YbaK/aa-tRNA-synth-assoc-dom"/>
</dbReference>
<dbReference type="InterPro" id="IPR004369">
    <property type="entry name" value="Prolyl-tRNA_editing_YbaK/EbsC"/>
</dbReference>
<evidence type="ECO:0000313" key="6">
    <source>
        <dbReference type="EMBL" id="SFV72367.1"/>
    </source>
</evidence>
<evidence type="ECO:0000256" key="3">
    <source>
        <dbReference type="ARBA" id="ARBA00023239"/>
    </source>
</evidence>
<dbReference type="AlphaFoldDB" id="A0A1K1LCE5"/>
<dbReference type="GO" id="GO:0002161">
    <property type="term" value="F:aminoacyl-tRNA deacylase activity"/>
    <property type="evidence" value="ECO:0007669"/>
    <property type="project" value="InterPro"/>
</dbReference>
<keyword evidence="2 4" id="KW-0648">Protein biosynthesis</keyword>
<dbReference type="GO" id="GO:0006412">
    <property type="term" value="P:translation"/>
    <property type="evidence" value="ECO:0007669"/>
    <property type="project" value="UniProtKB-KW"/>
</dbReference>
<accession>A0A1K1LCE5</accession>
<gene>
    <name evidence="6" type="ORF">DESPIGER_0479</name>
</gene>
<dbReference type="Pfam" id="PF04073">
    <property type="entry name" value="tRNA_edit"/>
    <property type="match status" value="1"/>
</dbReference>
<evidence type="ECO:0000256" key="1">
    <source>
        <dbReference type="ARBA" id="ARBA00009798"/>
    </source>
</evidence>
<keyword evidence="7" id="KW-1185">Reference proteome</keyword>
<dbReference type="PANTHER" id="PTHR30411">
    <property type="entry name" value="CYTOPLASMIC PROTEIN"/>
    <property type="match status" value="1"/>
</dbReference>
<sequence length="164" mass="17591">MSSKKIAKTNAARLLERLEIPFTLHQADVDESDLSAVTMARKLGVDPGCVFKTLVARGDRTGVIMACIPAAAELNLKALATASGNKHVEMVHLKEVLPLTGYIRGGCSPLAAKKDYPVFLDEHAILWERIYISAGQRGVQLCLSPDDLCRATGATMAEIASNAD</sequence>
<keyword evidence="3 4" id="KW-0456">Lyase</keyword>
<dbReference type="NCBIfam" id="TIGR00011">
    <property type="entry name" value="YbaK_EbsC"/>
    <property type="match status" value="1"/>
</dbReference>
<dbReference type="CDD" id="cd00002">
    <property type="entry name" value="YbaK_deacylase"/>
    <property type="match status" value="1"/>
</dbReference>
<dbReference type="PANTHER" id="PTHR30411:SF0">
    <property type="entry name" value="CYS-TRNA(PRO)_CYS-TRNA(CYS) DEACYLASE YBAK"/>
    <property type="match status" value="1"/>
</dbReference>
<dbReference type="OrthoDB" id="9809296at2"/>
<evidence type="ECO:0000256" key="4">
    <source>
        <dbReference type="PIRNR" id="PIRNR006181"/>
    </source>
</evidence>
<name>A0A1K1LCE5_9BACT</name>
<evidence type="ECO:0000313" key="7">
    <source>
        <dbReference type="Proteomes" id="UP000186323"/>
    </source>
</evidence>
<evidence type="ECO:0000259" key="5">
    <source>
        <dbReference type="Pfam" id="PF04073"/>
    </source>
</evidence>